<evidence type="ECO:0000256" key="1">
    <source>
        <dbReference type="ARBA" id="ARBA00006484"/>
    </source>
</evidence>
<dbReference type="InterPro" id="IPR002347">
    <property type="entry name" value="SDR_fam"/>
</dbReference>
<dbReference type="PRINTS" id="PR00081">
    <property type="entry name" value="GDHRDH"/>
</dbReference>
<organism evidence="3 4">
    <name type="scientific">Rhizobium rhododendri</name>
    <dbReference type="NCBI Taxonomy" id="2506430"/>
    <lineage>
        <taxon>Bacteria</taxon>
        <taxon>Pseudomonadati</taxon>
        <taxon>Pseudomonadota</taxon>
        <taxon>Alphaproteobacteria</taxon>
        <taxon>Hyphomicrobiales</taxon>
        <taxon>Rhizobiaceae</taxon>
        <taxon>Rhizobium/Agrobacterium group</taxon>
        <taxon>Rhizobium</taxon>
    </lineage>
</organism>
<reference evidence="3 4" key="2">
    <citation type="journal article" date="2023" name="MicrobiologyOpen">
        <title>Genomics of the tumorigenes clade of the family Rhizobiaceae and description of Rhizobium rhododendri sp. nov.</title>
        <authorList>
            <person name="Kuzmanovic N."/>
            <person name="diCenzo G.C."/>
            <person name="Bunk B."/>
            <person name="Sproeer C."/>
            <person name="Fruehling A."/>
            <person name="Neumann-Schaal M."/>
            <person name="Overmann J."/>
            <person name="Smalla K."/>
        </authorList>
    </citation>
    <scope>NUCLEOTIDE SEQUENCE [LARGE SCALE GENOMIC DNA]</scope>
    <source>
        <strain evidence="4">rho-6.2</strain>
        <plasmid evidence="3 4">unnamed1</plasmid>
    </source>
</reference>
<reference evidence="3 4" key="1">
    <citation type="journal article" date="2019" name="Phytopathology">
        <title>A Novel Group of Rhizobium tumorigenes-Like Agrobacteria Associated with Crown Gall Disease of Rhododendron and Blueberry.</title>
        <authorList>
            <person name="Kuzmanovic N."/>
            <person name="Behrens P."/>
            <person name="Idczak E."/>
            <person name="Wagner S."/>
            <person name="Gotz M."/>
            <person name="Sproer C."/>
            <person name="Bunk B."/>
            <person name="Overmann J."/>
            <person name="Smalla K."/>
        </authorList>
    </citation>
    <scope>NUCLEOTIDE SEQUENCE [LARGE SCALE GENOMIC DNA]</scope>
    <source>
        <strain evidence="4">rho-6.2</strain>
    </source>
</reference>
<dbReference type="Proteomes" id="UP000318939">
    <property type="component" value="Plasmid unnamed1"/>
</dbReference>
<accession>A0ABY8IN35</accession>
<dbReference type="PROSITE" id="PS00061">
    <property type="entry name" value="ADH_SHORT"/>
    <property type="match status" value="1"/>
</dbReference>
<gene>
    <name evidence="3" type="ORF">PR018_22955</name>
</gene>
<dbReference type="PANTHER" id="PTHR43669:SF6">
    <property type="entry name" value="DECAPRENYLPHOSPHORYL-2-KETO-BETA-D-ERYTHRO-PENTOSE REDUCTASE"/>
    <property type="match status" value="1"/>
</dbReference>
<dbReference type="Gene3D" id="3.40.50.720">
    <property type="entry name" value="NAD(P)-binding Rossmann-like Domain"/>
    <property type="match status" value="1"/>
</dbReference>
<sequence length="255" mass="27272">MYRKHEGFNTLRVIILGATSSIAACTARLYAKEGASILLVGRNEIRLSQMAVDLKARGAENAIVAISDLAAVTDVAQQFAGFVQQIGGIDHVLIAYGILGDQGAAERDLVVAEEILSVNFNSVAAWCLTAANTLEIQGRGSLVVIGSVAGDRGRRANFIYGAAKAGLETLVQGISHRFANKGPRAVLIKPGPTVTPMTEGMKREGALWAKPEQIAAITYARAHRGGPIAYAPGFWRYVMLIIRNLPAAIFNRMEI</sequence>
<dbReference type="SUPFAM" id="SSF51735">
    <property type="entry name" value="NAD(P)-binding Rossmann-fold domains"/>
    <property type="match status" value="1"/>
</dbReference>
<evidence type="ECO:0000313" key="3">
    <source>
        <dbReference type="EMBL" id="WFS25137.1"/>
    </source>
</evidence>
<evidence type="ECO:0000313" key="4">
    <source>
        <dbReference type="Proteomes" id="UP000318939"/>
    </source>
</evidence>
<geneLocation type="plasmid" evidence="3 4">
    <name>unnamed1</name>
</geneLocation>
<protein>
    <submittedName>
        <fullName evidence="3">SDR family NAD(P)-dependent oxidoreductase</fullName>
    </submittedName>
</protein>
<dbReference type="Pfam" id="PF00106">
    <property type="entry name" value="adh_short"/>
    <property type="match status" value="1"/>
</dbReference>
<name>A0ABY8IN35_9HYPH</name>
<keyword evidence="4" id="KW-1185">Reference proteome</keyword>
<dbReference type="PROSITE" id="PS51257">
    <property type="entry name" value="PROKAR_LIPOPROTEIN"/>
    <property type="match status" value="1"/>
</dbReference>
<dbReference type="InterPro" id="IPR020904">
    <property type="entry name" value="Sc_DH/Rdtase_CS"/>
</dbReference>
<proteinExistence type="inferred from homology"/>
<keyword evidence="2" id="KW-0560">Oxidoreductase</keyword>
<dbReference type="CDD" id="cd05233">
    <property type="entry name" value="SDR_c"/>
    <property type="match status" value="1"/>
</dbReference>
<dbReference type="RefSeq" id="WP_244615397.1">
    <property type="nucleotide sequence ID" value="NZ_CP117268.1"/>
</dbReference>
<dbReference type="InterPro" id="IPR036291">
    <property type="entry name" value="NAD(P)-bd_dom_sf"/>
</dbReference>
<dbReference type="PANTHER" id="PTHR43669">
    <property type="entry name" value="5-KETO-D-GLUCONATE 5-REDUCTASE"/>
    <property type="match status" value="1"/>
</dbReference>
<keyword evidence="3" id="KW-0614">Plasmid</keyword>
<dbReference type="EMBL" id="CP117268">
    <property type="protein sequence ID" value="WFS25137.1"/>
    <property type="molecule type" value="Genomic_DNA"/>
</dbReference>
<evidence type="ECO:0000256" key="2">
    <source>
        <dbReference type="ARBA" id="ARBA00023002"/>
    </source>
</evidence>
<comment type="similarity">
    <text evidence="1">Belongs to the short-chain dehydrogenases/reductases (SDR) family.</text>
</comment>